<reference evidence="2 3" key="1">
    <citation type="journal article" date="2018" name="Front. Microbiol.">
        <title>Genome-Wide Analysis of Corynespora cassiicola Leaf Fall Disease Putative Effectors.</title>
        <authorList>
            <person name="Lopez D."/>
            <person name="Ribeiro S."/>
            <person name="Label P."/>
            <person name="Fumanal B."/>
            <person name="Venisse J.S."/>
            <person name="Kohler A."/>
            <person name="de Oliveira R.R."/>
            <person name="Labutti K."/>
            <person name="Lipzen A."/>
            <person name="Lail K."/>
            <person name="Bauer D."/>
            <person name="Ohm R.A."/>
            <person name="Barry K.W."/>
            <person name="Spatafora J."/>
            <person name="Grigoriev I.V."/>
            <person name="Martin F.M."/>
            <person name="Pujade-Renaud V."/>
        </authorList>
    </citation>
    <scope>NUCLEOTIDE SEQUENCE [LARGE SCALE GENOMIC DNA]</scope>
    <source>
        <strain evidence="2 3">Philippines</strain>
    </source>
</reference>
<dbReference type="AlphaFoldDB" id="A0A2T2MZN4"/>
<feature type="compositionally biased region" description="Low complexity" evidence="1">
    <location>
        <begin position="23"/>
        <end position="32"/>
    </location>
</feature>
<dbReference type="Proteomes" id="UP000240883">
    <property type="component" value="Unassembled WGS sequence"/>
</dbReference>
<evidence type="ECO:0000313" key="3">
    <source>
        <dbReference type="Proteomes" id="UP000240883"/>
    </source>
</evidence>
<gene>
    <name evidence="2" type="ORF">BS50DRAFT_580636</name>
</gene>
<name>A0A2T2MZN4_CORCC</name>
<accession>A0A2T2MZN4</accession>
<proteinExistence type="predicted"/>
<feature type="compositionally biased region" description="Polar residues" evidence="1">
    <location>
        <begin position="1"/>
        <end position="22"/>
    </location>
</feature>
<protein>
    <submittedName>
        <fullName evidence="2">Uncharacterized protein</fullName>
    </submittedName>
</protein>
<organism evidence="2 3">
    <name type="scientific">Corynespora cassiicola Philippines</name>
    <dbReference type="NCBI Taxonomy" id="1448308"/>
    <lineage>
        <taxon>Eukaryota</taxon>
        <taxon>Fungi</taxon>
        <taxon>Dikarya</taxon>
        <taxon>Ascomycota</taxon>
        <taxon>Pezizomycotina</taxon>
        <taxon>Dothideomycetes</taxon>
        <taxon>Pleosporomycetidae</taxon>
        <taxon>Pleosporales</taxon>
        <taxon>Corynesporascaceae</taxon>
        <taxon>Corynespora</taxon>
    </lineage>
</organism>
<feature type="region of interest" description="Disordered" evidence="1">
    <location>
        <begin position="1"/>
        <end position="71"/>
    </location>
</feature>
<evidence type="ECO:0000313" key="2">
    <source>
        <dbReference type="EMBL" id="PSN58579.1"/>
    </source>
</evidence>
<evidence type="ECO:0000256" key="1">
    <source>
        <dbReference type="SAM" id="MobiDB-lite"/>
    </source>
</evidence>
<sequence length="71" mass="6973">MNGQSKPSDASSNESQSNHSANTSTPSASGTSTGSGGTDRSALSENTAANGAHTPVFLADAMSRNTNGSSI</sequence>
<dbReference type="EMBL" id="KZ678277">
    <property type="protein sequence ID" value="PSN58579.1"/>
    <property type="molecule type" value="Genomic_DNA"/>
</dbReference>
<keyword evidence="3" id="KW-1185">Reference proteome</keyword>